<dbReference type="Gene3D" id="2.50.20.10">
    <property type="entry name" value="Lipoprotein localisation LolA/LolB/LppX"/>
    <property type="match status" value="1"/>
</dbReference>
<dbReference type="PANTHER" id="PTHR35869">
    <property type="entry name" value="OUTER-MEMBRANE LIPOPROTEIN CARRIER PROTEIN"/>
    <property type="match status" value="1"/>
</dbReference>
<proteinExistence type="predicted"/>
<feature type="chain" id="PRO_5019472959" evidence="2">
    <location>
        <begin position="20"/>
        <end position="213"/>
    </location>
</feature>
<name>A0A434AXH2_9BACT</name>
<keyword evidence="3" id="KW-0449">Lipoprotein</keyword>
<dbReference type="InterPro" id="IPR029046">
    <property type="entry name" value="LolA/LolB/LppX"/>
</dbReference>
<evidence type="ECO:0000256" key="2">
    <source>
        <dbReference type="SAM" id="SignalP"/>
    </source>
</evidence>
<dbReference type="AlphaFoldDB" id="A0A434AXH2"/>
<dbReference type="PANTHER" id="PTHR35869:SF1">
    <property type="entry name" value="OUTER-MEMBRANE LIPOPROTEIN CARRIER PROTEIN"/>
    <property type="match status" value="1"/>
</dbReference>
<keyword evidence="4" id="KW-1185">Reference proteome</keyword>
<evidence type="ECO:0000313" key="4">
    <source>
        <dbReference type="Proteomes" id="UP000282985"/>
    </source>
</evidence>
<protein>
    <submittedName>
        <fullName evidence="3">Outer membrane lipoprotein carrier protein LolA</fullName>
    </submittedName>
</protein>
<dbReference type="OrthoDB" id="9810685at2"/>
<organism evidence="3 4">
    <name type="scientific">Ancylomarina longa</name>
    <dbReference type="NCBI Taxonomy" id="2487017"/>
    <lineage>
        <taxon>Bacteria</taxon>
        <taxon>Pseudomonadati</taxon>
        <taxon>Bacteroidota</taxon>
        <taxon>Bacteroidia</taxon>
        <taxon>Marinilabiliales</taxon>
        <taxon>Marinifilaceae</taxon>
        <taxon>Ancylomarina</taxon>
    </lineage>
</organism>
<dbReference type="SUPFAM" id="SSF89392">
    <property type="entry name" value="Prokaryotic lipoproteins and lipoprotein localization factors"/>
    <property type="match status" value="1"/>
</dbReference>
<accession>A0A434AXH2</accession>
<keyword evidence="1 2" id="KW-0732">Signal</keyword>
<dbReference type="EMBL" id="RJJX01000004">
    <property type="protein sequence ID" value="RUT79231.1"/>
    <property type="molecule type" value="Genomic_DNA"/>
</dbReference>
<dbReference type="Proteomes" id="UP000282985">
    <property type="component" value="Unassembled WGS sequence"/>
</dbReference>
<evidence type="ECO:0000313" key="3">
    <source>
        <dbReference type="EMBL" id="RUT79231.1"/>
    </source>
</evidence>
<dbReference type="Pfam" id="PF16584">
    <property type="entry name" value="LolA_2"/>
    <property type="match status" value="1"/>
</dbReference>
<comment type="caution">
    <text evidence="3">The sequence shown here is derived from an EMBL/GenBank/DDBJ whole genome shotgun (WGS) entry which is preliminary data.</text>
</comment>
<feature type="signal peptide" evidence="2">
    <location>
        <begin position="1"/>
        <end position="19"/>
    </location>
</feature>
<dbReference type="CDD" id="cd16325">
    <property type="entry name" value="LolA"/>
    <property type="match status" value="1"/>
</dbReference>
<evidence type="ECO:0000256" key="1">
    <source>
        <dbReference type="ARBA" id="ARBA00022729"/>
    </source>
</evidence>
<reference evidence="3 4" key="1">
    <citation type="submission" date="2018-11" db="EMBL/GenBank/DDBJ databases">
        <title>Parancylomarina longa gen. nov., sp. nov., isolated from sediments of southern Okinawa.</title>
        <authorList>
            <person name="Fu T."/>
        </authorList>
    </citation>
    <scope>NUCLEOTIDE SEQUENCE [LARGE SCALE GENOMIC DNA]</scope>
    <source>
        <strain evidence="3 4">T3-2 S1-C</strain>
    </source>
</reference>
<gene>
    <name evidence="3" type="ORF">DLK05_05285</name>
</gene>
<sequence length="213" mass="24237">MKNIFCFLFIGMLSLNLVAQNNKAKSILDKVSAKNKEYKTIMADFTFSMDNKEEDIHEVSEGKIILKGDKYRLKLMGVDTYFDGTTIYSYLIDADEVSIKEPDEDDDEALNPAKIFSIYENGFTYKYVGEENTAKGNYHLIDLFPDNTDRGFSSIRLKINAKTNQIESLKSIGKDGNNISIVLKKLIPNLSYSDSDFIFDTKANPDVEINDMR</sequence>
<dbReference type="InterPro" id="IPR004564">
    <property type="entry name" value="OM_lipoprot_carrier_LolA-like"/>
</dbReference>
<dbReference type="RefSeq" id="WP_127342954.1">
    <property type="nucleotide sequence ID" value="NZ_RJJX01000004.1"/>
</dbReference>